<dbReference type="GO" id="GO:0006508">
    <property type="term" value="P:proteolysis"/>
    <property type="evidence" value="ECO:0007669"/>
    <property type="project" value="UniProtKB-KW"/>
</dbReference>
<keyword evidence="3" id="KW-1185">Reference proteome</keyword>
<evidence type="ECO:0000313" key="2">
    <source>
        <dbReference type="EMBL" id="NGY05357.1"/>
    </source>
</evidence>
<evidence type="ECO:0000313" key="3">
    <source>
        <dbReference type="Proteomes" id="UP000472676"/>
    </source>
</evidence>
<dbReference type="EMBL" id="JAAMOW010000005">
    <property type="protein sequence ID" value="NGY05357.1"/>
    <property type="molecule type" value="Genomic_DNA"/>
</dbReference>
<name>A0A6M2BTR1_9GAMM</name>
<proteinExistence type="predicted"/>
<feature type="domain" description="PrcB C-terminal" evidence="1">
    <location>
        <begin position="134"/>
        <end position="192"/>
    </location>
</feature>
<reference evidence="2 3" key="1">
    <citation type="journal article" date="2014" name="Int. J. Syst. Evol. Microbiol.">
        <title>Solimonas terrae sp. nov., isolated from soil.</title>
        <authorList>
            <person name="Kim S.J."/>
            <person name="Moon J.Y."/>
            <person name="Weon H.Y."/>
            <person name="Ahn J.H."/>
            <person name="Chen W.M."/>
            <person name="Kwon S.W."/>
        </authorList>
    </citation>
    <scope>NUCLEOTIDE SEQUENCE [LARGE SCALE GENOMIC DNA]</scope>
    <source>
        <strain evidence="2 3">KIS83-12</strain>
    </source>
</reference>
<dbReference type="RefSeq" id="WP_166256679.1">
    <property type="nucleotide sequence ID" value="NZ_JAAMOW010000005.1"/>
</dbReference>
<keyword evidence="2" id="KW-0645">Protease</keyword>
<comment type="caution">
    <text evidence="2">The sequence shown here is derived from an EMBL/GenBank/DDBJ whole genome shotgun (WGS) entry which is preliminary data.</text>
</comment>
<sequence length="215" mass="22408">MSAPGCAAGLAGTVAIGSDPGRHDPVASLQHSGNEVFHDVFQGRTTGTIRVMSKARKSAILMVAALGLGGCSSLGNLFGSDEVVKVSEVGRAMNCAAPTADTSLQMFASADAVRDWQRGNGLELIGDQAMLPGMYVLVELGQRTTGGYGIVIGPEAQVDDKRLGLLGTFFEPDVNAMASQVMNSPCVLIRLPAGNWQGVDLYDQSGKRRARTAAP</sequence>
<organism evidence="2 3">
    <name type="scientific">Solimonas terrae</name>
    <dbReference type="NCBI Taxonomy" id="1396819"/>
    <lineage>
        <taxon>Bacteria</taxon>
        <taxon>Pseudomonadati</taxon>
        <taxon>Pseudomonadota</taxon>
        <taxon>Gammaproteobacteria</taxon>
        <taxon>Nevskiales</taxon>
        <taxon>Nevskiaceae</taxon>
        <taxon>Solimonas</taxon>
    </lineage>
</organism>
<evidence type="ECO:0000259" key="1">
    <source>
        <dbReference type="Pfam" id="PF14343"/>
    </source>
</evidence>
<keyword evidence="2" id="KW-0378">Hydrolase</keyword>
<dbReference type="InterPro" id="IPR025748">
    <property type="entry name" value="PrcB_C_dom"/>
</dbReference>
<accession>A0A6M2BTR1</accession>
<dbReference type="Pfam" id="PF14343">
    <property type="entry name" value="PrcB_C"/>
    <property type="match status" value="1"/>
</dbReference>
<dbReference type="AlphaFoldDB" id="A0A6M2BTR1"/>
<dbReference type="Proteomes" id="UP000472676">
    <property type="component" value="Unassembled WGS sequence"/>
</dbReference>
<gene>
    <name evidence="2" type="ORF">G7Y85_11300</name>
</gene>
<protein>
    <submittedName>
        <fullName evidence="2">Protease complex subunit PrcB family protein</fullName>
    </submittedName>
</protein>
<dbReference type="GO" id="GO:0008233">
    <property type="term" value="F:peptidase activity"/>
    <property type="evidence" value="ECO:0007669"/>
    <property type="project" value="UniProtKB-KW"/>
</dbReference>